<dbReference type="InterPro" id="IPR016040">
    <property type="entry name" value="NAD(P)-bd_dom"/>
</dbReference>
<evidence type="ECO:0000256" key="3">
    <source>
        <dbReference type="ARBA" id="ARBA00008178"/>
    </source>
</evidence>
<dbReference type="AlphaFoldDB" id="A0A6B3QP86"/>
<dbReference type="RefSeq" id="WP_164459787.1">
    <property type="nucleotide sequence ID" value="NZ_JAAIFS010000005.1"/>
</dbReference>
<dbReference type="GO" id="GO:0008460">
    <property type="term" value="F:dTDP-glucose 4,6-dehydratase activity"/>
    <property type="evidence" value="ECO:0007669"/>
    <property type="project" value="UniProtKB-EC"/>
</dbReference>
<dbReference type="InterPro" id="IPR005888">
    <property type="entry name" value="dTDP_Gluc_deHydtase"/>
</dbReference>
<dbReference type="GO" id="GO:0009225">
    <property type="term" value="P:nucleotide-sugar metabolic process"/>
    <property type="evidence" value="ECO:0007669"/>
    <property type="project" value="InterPro"/>
</dbReference>
<sequence>MKLLITGGAGFIGSHYVRGLLAGAYPGHEETRLTVLDKLTYSGTLTSLPYGHPRLTFVRGDICDRDLLMDVMPGHDAIVHFAAESHVDRSIAGSAPFITTNVVGTHTLLECCRHTGVERFVHVSTDEVYGSVEEGSWTESSPLEPNSPYGASKAASDLVVRAFHRTYGLWTTVTRCSNNYGPNQFPEKIIPLFVTRLLDGGKVPLYGDGRHVREWLHVDDHCRAIHLVLESGRAGRTYNVGGGTELTNRELTARVLAELGMDWDRVEHVRDRPGHDRRYSLNTSRISEELGFEPRISFAHGLADTVRWYRENRAWWEPLARRAATFETPVG</sequence>
<proteinExistence type="inferred from homology"/>
<evidence type="ECO:0000256" key="1">
    <source>
        <dbReference type="ARBA" id="ARBA00001539"/>
    </source>
</evidence>
<dbReference type="Pfam" id="PF16363">
    <property type="entry name" value="GDP_Man_Dehyd"/>
    <property type="match status" value="1"/>
</dbReference>
<dbReference type="Gene3D" id="3.90.25.10">
    <property type="entry name" value="UDP-galactose 4-epimerase, domain 1"/>
    <property type="match status" value="1"/>
</dbReference>
<keyword evidence="6" id="KW-0520">NAD</keyword>
<name>A0A6B3QP86_STRTE</name>
<comment type="caution">
    <text evidence="10">The sequence shown here is derived from an EMBL/GenBank/DDBJ whole genome shotgun (WGS) entry which is preliminary data.</text>
</comment>
<dbReference type="PANTHER" id="PTHR43000">
    <property type="entry name" value="DTDP-D-GLUCOSE 4,6-DEHYDRATASE-RELATED"/>
    <property type="match status" value="1"/>
</dbReference>
<evidence type="ECO:0000256" key="2">
    <source>
        <dbReference type="ARBA" id="ARBA00001911"/>
    </source>
</evidence>
<dbReference type="InterPro" id="IPR036291">
    <property type="entry name" value="NAD(P)-bd_dom_sf"/>
</dbReference>
<evidence type="ECO:0000256" key="5">
    <source>
        <dbReference type="ARBA" id="ARBA00016977"/>
    </source>
</evidence>
<accession>A0A6B3QP86</accession>
<evidence type="ECO:0000313" key="10">
    <source>
        <dbReference type="EMBL" id="NEV89916.1"/>
    </source>
</evidence>
<keyword evidence="7 8" id="KW-0456">Lyase</keyword>
<protein>
    <recommendedName>
        <fullName evidence="5 8">dTDP-glucose 4,6-dehydratase</fullName>
        <ecNumber evidence="4 8">4.2.1.46</ecNumber>
    </recommendedName>
</protein>
<dbReference type="CDD" id="cd05246">
    <property type="entry name" value="dTDP_GD_SDR_e"/>
    <property type="match status" value="1"/>
</dbReference>
<organism evidence="10">
    <name type="scientific">Streptomyces tendae</name>
    <dbReference type="NCBI Taxonomy" id="1932"/>
    <lineage>
        <taxon>Bacteria</taxon>
        <taxon>Bacillati</taxon>
        <taxon>Actinomycetota</taxon>
        <taxon>Actinomycetes</taxon>
        <taxon>Kitasatosporales</taxon>
        <taxon>Streptomycetaceae</taxon>
        <taxon>Streptomyces</taxon>
    </lineage>
</organism>
<feature type="domain" description="NAD(P)-binding" evidence="9">
    <location>
        <begin position="4"/>
        <end position="304"/>
    </location>
</feature>
<comment type="cofactor">
    <cofactor evidence="2 8">
        <name>NAD(+)</name>
        <dbReference type="ChEBI" id="CHEBI:57540"/>
    </cofactor>
</comment>
<evidence type="ECO:0000256" key="6">
    <source>
        <dbReference type="ARBA" id="ARBA00023027"/>
    </source>
</evidence>
<evidence type="ECO:0000259" key="9">
    <source>
        <dbReference type="Pfam" id="PF16363"/>
    </source>
</evidence>
<evidence type="ECO:0000256" key="4">
    <source>
        <dbReference type="ARBA" id="ARBA00011990"/>
    </source>
</evidence>
<dbReference type="NCBIfam" id="TIGR01181">
    <property type="entry name" value="dTDP_gluc_dehyt"/>
    <property type="match status" value="1"/>
</dbReference>
<dbReference type="SUPFAM" id="SSF51735">
    <property type="entry name" value="NAD(P)-binding Rossmann-fold domains"/>
    <property type="match status" value="1"/>
</dbReference>
<evidence type="ECO:0000256" key="7">
    <source>
        <dbReference type="ARBA" id="ARBA00023239"/>
    </source>
</evidence>
<reference evidence="10" key="1">
    <citation type="journal article" date="2020" name="Microorganisms">
        <title>Isolation, Genomic and Metabolomic Characterization of Streptomyces tendae VITAKN with Quorum Sensing Inhibitory Activity from Southern India.</title>
        <authorList>
            <person name="Ishaque N.M."/>
            <person name="Burgsdorf I."/>
            <person name="Limlingan Malit J.J."/>
            <person name="Saha S."/>
            <person name="Teta R."/>
            <person name="Ewe D."/>
            <person name="Kannabiran K."/>
            <person name="Hrouzek P."/>
            <person name="Steindler L."/>
            <person name="Costantino V."/>
            <person name="Saurav K."/>
        </authorList>
    </citation>
    <scope>NUCLEOTIDE SEQUENCE</scope>
    <source>
        <strain evidence="10">VITAKN</strain>
    </source>
</reference>
<dbReference type="EC" id="4.2.1.46" evidence="4 8"/>
<gene>
    <name evidence="10" type="primary">rfbB</name>
    <name evidence="10" type="ORF">GUR47_25150</name>
</gene>
<evidence type="ECO:0000256" key="8">
    <source>
        <dbReference type="RuleBase" id="RU004473"/>
    </source>
</evidence>
<dbReference type="InterPro" id="IPR020904">
    <property type="entry name" value="Sc_DH/Rdtase_CS"/>
</dbReference>
<comment type="similarity">
    <text evidence="3 8">Belongs to the NAD(P)-dependent epimerase/dehydratase family. dTDP-glucose dehydratase subfamily.</text>
</comment>
<dbReference type="EMBL" id="JAAIFS010000005">
    <property type="protein sequence ID" value="NEV89916.1"/>
    <property type="molecule type" value="Genomic_DNA"/>
</dbReference>
<comment type="catalytic activity">
    <reaction evidence="1 8">
        <text>dTDP-alpha-D-glucose = dTDP-4-dehydro-6-deoxy-alpha-D-glucose + H2O</text>
        <dbReference type="Rhea" id="RHEA:17221"/>
        <dbReference type="ChEBI" id="CHEBI:15377"/>
        <dbReference type="ChEBI" id="CHEBI:57477"/>
        <dbReference type="ChEBI" id="CHEBI:57649"/>
        <dbReference type="EC" id="4.2.1.46"/>
    </reaction>
</comment>
<dbReference type="PROSITE" id="PS00061">
    <property type="entry name" value="ADH_SHORT"/>
    <property type="match status" value="1"/>
</dbReference>
<dbReference type="Gene3D" id="3.40.50.720">
    <property type="entry name" value="NAD(P)-binding Rossmann-like Domain"/>
    <property type="match status" value="1"/>
</dbReference>